<dbReference type="SUPFAM" id="SSF48452">
    <property type="entry name" value="TPR-like"/>
    <property type="match status" value="3"/>
</dbReference>
<dbReference type="PANTHER" id="PTHR45188">
    <property type="entry name" value="DNAJ PROTEIN P58IPK HOMOLOG"/>
    <property type="match status" value="1"/>
</dbReference>
<dbReference type="InterPro" id="IPR019734">
    <property type="entry name" value="TPR_rpt"/>
</dbReference>
<dbReference type="Pfam" id="PF07719">
    <property type="entry name" value="TPR_2"/>
    <property type="match status" value="1"/>
</dbReference>
<dbReference type="Gene3D" id="1.25.40.10">
    <property type="entry name" value="Tetratricopeptide repeat domain"/>
    <property type="match status" value="1"/>
</dbReference>
<dbReference type="AlphaFoldDB" id="A0AAV2TGG0"/>
<dbReference type="PANTHER" id="PTHR45188:SF2">
    <property type="entry name" value="DNAJ HOMOLOG SUBFAMILY C MEMBER 7"/>
    <property type="match status" value="1"/>
</dbReference>
<organism evidence="5 6">
    <name type="scientific">Calicophoron daubneyi</name>
    <name type="common">Rumen fluke</name>
    <name type="synonym">Paramphistomum daubneyi</name>
    <dbReference type="NCBI Taxonomy" id="300641"/>
    <lineage>
        <taxon>Eukaryota</taxon>
        <taxon>Metazoa</taxon>
        <taxon>Spiralia</taxon>
        <taxon>Lophotrochozoa</taxon>
        <taxon>Platyhelminthes</taxon>
        <taxon>Trematoda</taxon>
        <taxon>Digenea</taxon>
        <taxon>Plagiorchiida</taxon>
        <taxon>Pronocephalata</taxon>
        <taxon>Paramphistomoidea</taxon>
        <taxon>Paramphistomidae</taxon>
        <taxon>Calicophoron</taxon>
    </lineage>
</organism>
<feature type="repeat" description="TPR" evidence="3">
    <location>
        <begin position="308"/>
        <end position="341"/>
    </location>
</feature>
<dbReference type="InterPro" id="IPR018253">
    <property type="entry name" value="DnaJ_domain_CS"/>
</dbReference>
<dbReference type="Pfam" id="PF13414">
    <property type="entry name" value="TPR_11"/>
    <property type="match status" value="1"/>
</dbReference>
<dbReference type="Pfam" id="PF00515">
    <property type="entry name" value="TPR_1"/>
    <property type="match status" value="1"/>
</dbReference>
<dbReference type="InterPro" id="IPR013105">
    <property type="entry name" value="TPR_2"/>
</dbReference>
<dbReference type="PRINTS" id="PR00625">
    <property type="entry name" value="JDOMAIN"/>
</dbReference>
<dbReference type="PROSITE" id="PS50076">
    <property type="entry name" value="DNAJ_2"/>
    <property type="match status" value="1"/>
</dbReference>
<evidence type="ECO:0000313" key="5">
    <source>
        <dbReference type="EMBL" id="CAL5134233.1"/>
    </source>
</evidence>
<proteinExistence type="predicted"/>
<sequence length="467" mass="53710">MAAQVSLAEQYKINGNSSYQQGLYDEALQWYSRAIEEDTQNALLYSNRSAAYLMLKKYLEAYRDASRSVELNPHYCKALLRCSKCSLNLGRVEEARQMCTAARDIDPLNSELPALCEQIDLLQQNYRTYGEQLLVPDLGYALHLISKCCDLAPGCLDFQFKRLNLLIQMKRFTEAKQRVELILHTNEVSAELLYYRGLCLFYLDHLDKAMTHFQHVLRLNPDHVESQQAFRRAKNLLRLKNEGNQYIHDRRFSRAYETYTEALKIDPLHDAINAKLYCNRACAAYNLDKYDAALDDCNIAISLDPSYIKAYARRAKCYGAMENFEKCVEEWNTVVNMDPTSENKQALQAAKRSLARSKQVDYYKVLGVKRNASSDEIKQAYKKRALLHHPDRHTDADEATKLEHEQKFKEVGEAYSVLSDPQKRQQYDSGMYAADGFSGGKMHARNLFTQVFPGFNANGSTVHFCFS</sequence>
<dbReference type="SUPFAM" id="SSF46565">
    <property type="entry name" value="Chaperone J-domain"/>
    <property type="match status" value="1"/>
</dbReference>
<gene>
    <name evidence="5" type="ORF">CDAUBV1_LOCUS7446</name>
</gene>
<dbReference type="SMART" id="SM00271">
    <property type="entry name" value="DnaJ"/>
    <property type="match status" value="1"/>
</dbReference>
<dbReference type="CDD" id="cd06257">
    <property type="entry name" value="DnaJ"/>
    <property type="match status" value="1"/>
</dbReference>
<dbReference type="InterPro" id="IPR036869">
    <property type="entry name" value="J_dom_sf"/>
</dbReference>
<evidence type="ECO:0000256" key="2">
    <source>
        <dbReference type="ARBA" id="ARBA00022803"/>
    </source>
</evidence>
<evidence type="ECO:0000256" key="1">
    <source>
        <dbReference type="ARBA" id="ARBA00022737"/>
    </source>
</evidence>
<reference evidence="5" key="1">
    <citation type="submission" date="2024-06" db="EMBL/GenBank/DDBJ databases">
        <authorList>
            <person name="Liu X."/>
            <person name="Lenzi L."/>
            <person name="Haldenby T S."/>
            <person name="Uol C."/>
        </authorList>
    </citation>
    <scope>NUCLEOTIDE SEQUENCE</scope>
</reference>
<feature type="repeat" description="TPR" evidence="3">
    <location>
        <begin position="42"/>
        <end position="75"/>
    </location>
</feature>
<dbReference type="PROSITE" id="PS00636">
    <property type="entry name" value="DNAJ_1"/>
    <property type="match status" value="1"/>
</dbReference>
<feature type="domain" description="J" evidence="4">
    <location>
        <begin position="361"/>
        <end position="431"/>
    </location>
</feature>
<dbReference type="InterPro" id="IPR001623">
    <property type="entry name" value="DnaJ_domain"/>
</dbReference>
<dbReference type="PROSITE" id="PS50005">
    <property type="entry name" value="TPR"/>
    <property type="match status" value="6"/>
</dbReference>
<feature type="repeat" description="TPR" evidence="3">
    <location>
        <begin position="8"/>
        <end position="41"/>
    </location>
</feature>
<evidence type="ECO:0000313" key="6">
    <source>
        <dbReference type="Proteomes" id="UP001497525"/>
    </source>
</evidence>
<protein>
    <recommendedName>
        <fullName evidence="4">J domain-containing protein</fullName>
    </recommendedName>
</protein>
<dbReference type="EMBL" id="CAXLJL010000183">
    <property type="protein sequence ID" value="CAL5134233.1"/>
    <property type="molecule type" value="Genomic_DNA"/>
</dbReference>
<feature type="repeat" description="TPR" evidence="3">
    <location>
        <begin position="190"/>
        <end position="223"/>
    </location>
</feature>
<dbReference type="InterPro" id="IPR011990">
    <property type="entry name" value="TPR-like_helical_dom_sf"/>
</dbReference>
<keyword evidence="2 3" id="KW-0802">TPR repeat</keyword>
<comment type="caution">
    <text evidence="5">The sequence shown here is derived from an EMBL/GenBank/DDBJ whole genome shotgun (WGS) entry which is preliminary data.</text>
</comment>
<keyword evidence="1" id="KW-0677">Repeat</keyword>
<accession>A0AAV2TGG0</accession>
<name>A0AAV2TGG0_CALDB</name>
<dbReference type="Proteomes" id="UP001497525">
    <property type="component" value="Unassembled WGS sequence"/>
</dbReference>
<evidence type="ECO:0000259" key="4">
    <source>
        <dbReference type="PROSITE" id="PS50076"/>
    </source>
</evidence>
<feature type="repeat" description="TPR" evidence="3">
    <location>
        <begin position="236"/>
        <end position="269"/>
    </location>
</feature>
<dbReference type="Gene3D" id="1.10.287.110">
    <property type="entry name" value="DnaJ domain"/>
    <property type="match status" value="1"/>
</dbReference>
<dbReference type="Pfam" id="PF00226">
    <property type="entry name" value="DnaJ"/>
    <property type="match status" value="1"/>
</dbReference>
<evidence type="ECO:0000256" key="3">
    <source>
        <dbReference type="PROSITE-ProRule" id="PRU00339"/>
    </source>
</evidence>
<dbReference type="SMART" id="SM00028">
    <property type="entry name" value="TPR"/>
    <property type="match status" value="7"/>
</dbReference>
<feature type="repeat" description="TPR" evidence="3">
    <location>
        <begin position="274"/>
        <end position="307"/>
    </location>
</feature>